<evidence type="ECO:0000313" key="2">
    <source>
        <dbReference type="Proteomes" id="UP001165653"/>
    </source>
</evidence>
<dbReference type="Proteomes" id="UP001165653">
    <property type="component" value="Unassembled WGS sequence"/>
</dbReference>
<sequence>MTIDEIEGFLELGLFEDAYGMLRDLPLHDQRDPRALRVLMFCALDMQSFPAAERLARYLAGTDGHPRISAGIVLHQLAAIHITCGMVAHGAKLIAAAIRADPNQRELLRCDERIPGSLIPTESKKGRGK</sequence>
<keyword evidence="2" id="KW-1185">Reference proteome</keyword>
<dbReference type="RefSeq" id="WP_264515529.1">
    <property type="nucleotide sequence ID" value="NZ_JAPDDR010000011.1"/>
</dbReference>
<comment type="caution">
    <text evidence="1">The sequence shown here is derived from an EMBL/GenBank/DDBJ whole genome shotgun (WGS) entry which is preliminary data.</text>
</comment>
<protein>
    <submittedName>
        <fullName evidence="1">Uncharacterized protein</fullName>
    </submittedName>
</protein>
<proteinExistence type="predicted"/>
<gene>
    <name evidence="1" type="ORF">OJ996_20425</name>
</gene>
<name>A0ABT3G9T6_9BACT</name>
<organism evidence="1 2">
    <name type="scientific">Luteolibacter rhizosphaerae</name>
    <dbReference type="NCBI Taxonomy" id="2989719"/>
    <lineage>
        <taxon>Bacteria</taxon>
        <taxon>Pseudomonadati</taxon>
        <taxon>Verrucomicrobiota</taxon>
        <taxon>Verrucomicrobiia</taxon>
        <taxon>Verrucomicrobiales</taxon>
        <taxon>Verrucomicrobiaceae</taxon>
        <taxon>Luteolibacter</taxon>
    </lineage>
</organism>
<accession>A0ABT3G9T6</accession>
<reference evidence="1" key="1">
    <citation type="submission" date="2022-10" db="EMBL/GenBank/DDBJ databases">
        <title>Luteolibacter sp. GHJ8, whole genome shotgun sequencing project.</title>
        <authorList>
            <person name="Zhao G."/>
            <person name="Shen L."/>
        </authorList>
    </citation>
    <scope>NUCLEOTIDE SEQUENCE</scope>
    <source>
        <strain evidence="1">GHJ8</strain>
    </source>
</reference>
<dbReference type="EMBL" id="JAPDDR010000011">
    <property type="protein sequence ID" value="MCW1915965.1"/>
    <property type="molecule type" value="Genomic_DNA"/>
</dbReference>
<evidence type="ECO:0000313" key="1">
    <source>
        <dbReference type="EMBL" id="MCW1915965.1"/>
    </source>
</evidence>